<dbReference type="Gene3D" id="3.40.30.110">
    <property type="match status" value="2"/>
</dbReference>
<feature type="domain" description="GST N-terminal" evidence="1">
    <location>
        <begin position="9"/>
        <end position="82"/>
    </location>
</feature>
<dbReference type="CDD" id="cd00570">
    <property type="entry name" value="GST_N_family"/>
    <property type="match status" value="1"/>
</dbReference>
<protein>
    <submittedName>
        <fullName evidence="3">Uncharacterized protein</fullName>
    </submittedName>
</protein>
<dbReference type="Pfam" id="PF25907">
    <property type="entry name" value="DUF7962"/>
    <property type="match status" value="1"/>
</dbReference>
<name>A0A3N4LIN1_9PEZI</name>
<dbReference type="InterPro" id="IPR058268">
    <property type="entry name" value="DUF7962"/>
</dbReference>
<dbReference type="OrthoDB" id="202840at2759"/>
<dbReference type="Proteomes" id="UP000267821">
    <property type="component" value="Unassembled WGS sequence"/>
</dbReference>
<dbReference type="AlphaFoldDB" id="A0A3N4LIN1"/>
<dbReference type="InParanoid" id="A0A3N4LIN1"/>
<feature type="domain" description="DUF7962" evidence="2">
    <location>
        <begin position="126"/>
        <end position="242"/>
    </location>
</feature>
<dbReference type="STRING" id="1051890.A0A3N4LIN1"/>
<accession>A0A3N4LIN1</accession>
<proteinExistence type="predicted"/>
<reference evidence="3 4" key="1">
    <citation type="journal article" date="2018" name="Nat. Ecol. Evol.">
        <title>Pezizomycetes genomes reveal the molecular basis of ectomycorrhizal truffle lifestyle.</title>
        <authorList>
            <person name="Murat C."/>
            <person name="Payen T."/>
            <person name="Noel B."/>
            <person name="Kuo A."/>
            <person name="Morin E."/>
            <person name="Chen J."/>
            <person name="Kohler A."/>
            <person name="Krizsan K."/>
            <person name="Balestrini R."/>
            <person name="Da Silva C."/>
            <person name="Montanini B."/>
            <person name="Hainaut M."/>
            <person name="Levati E."/>
            <person name="Barry K.W."/>
            <person name="Belfiori B."/>
            <person name="Cichocki N."/>
            <person name="Clum A."/>
            <person name="Dockter R.B."/>
            <person name="Fauchery L."/>
            <person name="Guy J."/>
            <person name="Iotti M."/>
            <person name="Le Tacon F."/>
            <person name="Lindquist E.A."/>
            <person name="Lipzen A."/>
            <person name="Malagnac F."/>
            <person name="Mello A."/>
            <person name="Molinier V."/>
            <person name="Miyauchi S."/>
            <person name="Poulain J."/>
            <person name="Riccioni C."/>
            <person name="Rubini A."/>
            <person name="Sitrit Y."/>
            <person name="Splivallo R."/>
            <person name="Traeger S."/>
            <person name="Wang M."/>
            <person name="Zifcakova L."/>
            <person name="Wipf D."/>
            <person name="Zambonelli A."/>
            <person name="Paolocci F."/>
            <person name="Nowrousian M."/>
            <person name="Ottonello S."/>
            <person name="Baldrian P."/>
            <person name="Spatafora J.W."/>
            <person name="Henrissat B."/>
            <person name="Nagy L.G."/>
            <person name="Aury J.M."/>
            <person name="Wincker P."/>
            <person name="Grigoriev I.V."/>
            <person name="Bonfante P."/>
            <person name="Martin F.M."/>
        </authorList>
    </citation>
    <scope>NUCLEOTIDE SEQUENCE [LARGE SCALE GENOMIC DNA]</scope>
    <source>
        <strain evidence="3 4">ATCC MYA-4762</strain>
    </source>
</reference>
<dbReference type="InterPro" id="IPR036249">
    <property type="entry name" value="Thioredoxin-like_sf"/>
</dbReference>
<evidence type="ECO:0000313" key="3">
    <source>
        <dbReference type="EMBL" id="RPB20501.1"/>
    </source>
</evidence>
<organism evidence="3 4">
    <name type="scientific">Terfezia boudieri ATCC MYA-4762</name>
    <dbReference type="NCBI Taxonomy" id="1051890"/>
    <lineage>
        <taxon>Eukaryota</taxon>
        <taxon>Fungi</taxon>
        <taxon>Dikarya</taxon>
        <taxon>Ascomycota</taxon>
        <taxon>Pezizomycotina</taxon>
        <taxon>Pezizomycetes</taxon>
        <taxon>Pezizales</taxon>
        <taxon>Pezizaceae</taxon>
        <taxon>Terfezia</taxon>
    </lineage>
</organism>
<dbReference type="InterPro" id="IPR036282">
    <property type="entry name" value="Glutathione-S-Trfase_C_sf"/>
</dbReference>
<dbReference type="SUPFAM" id="SSF47616">
    <property type="entry name" value="GST C-terminal domain-like"/>
    <property type="match status" value="1"/>
</dbReference>
<dbReference type="EMBL" id="ML121570">
    <property type="protein sequence ID" value="RPB20501.1"/>
    <property type="molecule type" value="Genomic_DNA"/>
</dbReference>
<evidence type="ECO:0000259" key="2">
    <source>
        <dbReference type="Pfam" id="PF25907"/>
    </source>
</evidence>
<dbReference type="SUPFAM" id="SSF52833">
    <property type="entry name" value="Thioredoxin-like"/>
    <property type="match status" value="1"/>
</dbReference>
<evidence type="ECO:0000259" key="1">
    <source>
        <dbReference type="Pfam" id="PF13417"/>
    </source>
</evidence>
<evidence type="ECO:0000313" key="4">
    <source>
        <dbReference type="Proteomes" id="UP000267821"/>
    </source>
</evidence>
<gene>
    <name evidence="3" type="ORF">L211DRAFT_829254</name>
</gene>
<keyword evidence="4" id="KW-1185">Reference proteome</keyword>
<dbReference type="InterPro" id="IPR004045">
    <property type="entry name" value="Glutathione_S-Trfase_N"/>
</dbReference>
<dbReference type="Pfam" id="PF13417">
    <property type="entry name" value="GST_N_3"/>
    <property type="match status" value="1"/>
</dbReference>
<sequence length="352" mass="38808">MSERPNVILYHYPFSPYARKVFWYLRLRSIPFTQCIQPPILPRPDLSTKLGITYRRIPVCAIDKDIYCDTSLILKELGKRFPFCITKTCGVKDLLADASELGAGGANVGVVIELVENWANEVFVVAGRLLPGNLPLLKDEKFLKDRGRYWAPGAMSGTREEALASMRRLFHAVETIFLGGGKKWILSGDKPTVADLMAIWPLDWVTTIPNALSLDPTIPTAALITPTTYPLTFAWISRFQSLCKSLPPGKTIVPTLTGQEAKENILAATAMASELGVDEDDPLGLKKGEMVEVVPTDSGVLNPQRGRLLGLGIGEVVLEVDVPNTGGKVVRVHFPRRNYRITRVEVEGKANL</sequence>